<keyword evidence="2" id="KW-1133">Transmembrane helix</keyword>
<dbReference type="Proteomes" id="UP000236333">
    <property type="component" value="Unassembled WGS sequence"/>
</dbReference>
<evidence type="ECO:0000313" key="3">
    <source>
        <dbReference type="EMBL" id="PNH05842.1"/>
    </source>
</evidence>
<gene>
    <name evidence="3" type="ORF">TSOC_007862</name>
</gene>
<proteinExistence type="predicted"/>
<dbReference type="InterPro" id="IPR029056">
    <property type="entry name" value="Ribokinase-like"/>
</dbReference>
<evidence type="ECO:0000256" key="1">
    <source>
        <dbReference type="SAM" id="MobiDB-lite"/>
    </source>
</evidence>
<keyword evidence="2" id="KW-0812">Transmembrane</keyword>
<sequence length="225" mass="23725">MANVLLSTGCSPAMTTTLTPQARSLDEVESFVPDGMRVVAVRCKDALEPLVAAAGCALTALIATFMLAAPGEPLLAATHALAVFGLRVGLLDMLHLMEQCPTRISSFRVPQFSVQLGELSGIRKLATPKPVAPRVPIRASGRSLAATPFPQASNAPLVSVDAAWLIAQGAQLTRLLQDVMKADASIAAWRPQDTPDPGVEGSRLWGNAGQRRRGTTGLERLALAR</sequence>
<keyword evidence="4" id="KW-1185">Reference proteome</keyword>
<dbReference type="Gene3D" id="3.40.1190.20">
    <property type="match status" value="1"/>
</dbReference>
<feature type="transmembrane region" description="Helical" evidence="2">
    <location>
        <begin position="46"/>
        <end position="68"/>
    </location>
</feature>
<name>A0A2J7ZZZ1_9CHLO</name>
<accession>A0A2J7ZZZ1</accession>
<organism evidence="3 4">
    <name type="scientific">Tetrabaena socialis</name>
    <dbReference type="NCBI Taxonomy" id="47790"/>
    <lineage>
        <taxon>Eukaryota</taxon>
        <taxon>Viridiplantae</taxon>
        <taxon>Chlorophyta</taxon>
        <taxon>core chlorophytes</taxon>
        <taxon>Chlorophyceae</taxon>
        <taxon>CS clade</taxon>
        <taxon>Chlamydomonadales</taxon>
        <taxon>Tetrabaenaceae</taxon>
        <taxon>Tetrabaena</taxon>
    </lineage>
</organism>
<dbReference type="EMBL" id="PGGS01000276">
    <property type="protein sequence ID" value="PNH05842.1"/>
    <property type="molecule type" value="Genomic_DNA"/>
</dbReference>
<comment type="caution">
    <text evidence="3">The sequence shown here is derived from an EMBL/GenBank/DDBJ whole genome shotgun (WGS) entry which is preliminary data.</text>
</comment>
<keyword evidence="2" id="KW-0472">Membrane</keyword>
<evidence type="ECO:0000313" key="4">
    <source>
        <dbReference type="Proteomes" id="UP000236333"/>
    </source>
</evidence>
<dbReference type="AlphaFoldDB" id="A0A2J7ZZZ1"/>
<evidence type="ECO:0000256" key="2">
    <source>
        <dbReference type="SAM" id="Phobius"/>
    </source>
</evidence>
<protein>
    <submittedName>
        <fullName evidence="3">Uncharacterized protein</fullName>
    </submittedName>
</protein>
<feature type="region of interest" description="Disordered" evidence="1">
    <location>
        <begin position="189"/>
        <end position="225"/>
    </location>
</feature>
<reference evidence="3 4" key="1">
    <citation type="journal article" date="2017" name="Mol. Biol. Evol.">
        <title>The 4-celled Tetrabaena socialis nuclear genome reveals the essential components for genetic control of cell number at the origin of multicellularity in the volvocine lineage.</title>
        <authorList>
            <person name="Featherston J."/>
            <person name="Arakaki Y."/>
            <person name="Hanschen E.R."/>
            <person name="Ferris P.J."/>
            <person name="Michod R.E."/>
            <person name="Olson B.J.S.C."/>
            <person name="Nozaki H."/>
            <person name="Durand P.M."/>
        </authorList>
    </citation>
    <scope>NUCLEOTIDE SEQUENCE [LARGE SCALE GENOMIC DNA]</scope>
    <source>
        <strain evidence="3 4">NIES-571</strain>
    </source>
</reference>